<evidence type="ECO:0000256" key="9">
    <source>
        <dbReference type="ARBA" id="ARBA00049425"/>
    </source>
</evidence>
<dbReference type="InterPro" id="IPR051128">
    <property type="entry name" value="EgtD_Methyltrsf_superfamily"/>
</dbReference>
<dbReference type="InterPro" id="IPR029063">
    <property type="entry name" value="SAM-dependent_MTases_sf"/>
</dbReference>
<dbReference type="EMBL" id="KZ826096">
    <property type="protein sequence ID" value="PYH88419.1"/>
    <property type="molecule type" value="Genomic_DNA"/>
</dbReference>
<evidence type="ECO:0000256" key="3">
    <source>
        <dbReference type="ARBA" id="ARBA00011738"/>
    </source>
</evidence>
<evidence type="ECO:0000256" key="1">
    <source>
        <dbReference type="ARBA" id="ARBA00005107"/>
    </source>
</evidence>
<evidence type="ECO:0000259" key="10">
    <source>
        <dbReference type="Pfam" id="PF10017"/>
    </source>
</evidence>
<dbReference type="InterPro" id="IPR017805">
    <property type="entry name" value="SAM_MeTrfase_EasF-type_put"/>
</dbReference>
<dbReference type="Proteomes" id="UP000247810">
    <property type="component" value="Unassembled WGS sequence"/>
</dbReference>
<comment type="subunit">
    <text evidence="3">Homodimer.</text>
</comment>
<dbReference type="InterPro" id="IPR017804">
    <property type="entry name" value="MeTrfase_EgtD-like"/>
</dbReference>
<dbReference type="AlphaFoldDB" id="A0A319CV14"/>
<evidence type="ECO:0000256" key="8">
    <source>
        <dbReference type="ARBA" id="ARBA00039094"/>
    </source>
</evidence>
<sequence length="341" mass="38695">MSTITVLDIRQSRTEDSIRDTIIEGMSKEPKELPSLILYSAEGLRHWARHSTAPDYYIRHEELRIFKSKAGDIAKTIPDGTVVIDLGSATLDKVMPILDALEQQAKKVTYYALDISHSEVAASLEAIPAEEYKHVRFAGLYGTFDDGLRWLEQDHMVRDLPHCVLFLGSSIGNFSKSDAVDFLYRIGTHALRSPDSSALIGIDGCKEPLKVLRAYTADGVRGFTMAGLDHANFVLEERHANREASSTLTFNPHEWYYLTEWNHHLGRQEASYIPKWNDIQLGPPLEHIVVKKGEKIRFAVSQKYDHQERKQLFDEAGLQEVAYWSNEACDEGLYLLKSFPN</sequence>
<keyword evidence="7" id="KW-0949">S-adenosyl-L-methionine</keyword>
<dbReference type="STRING" id="1448320.A0A319CV14"/>
<proteinExistence type="inferred from homology"/>
<dbReference type="GO" id="GO:0009820">
    <property type="term" value="P:alkaloid metabolic process"/>
    <property type="evidence" value="ECO:0007669"/>
    <property type="project" value="UniProtKB-KW"/>
</dbReference>
<dbReference type="Gene3D" id="3.40.50.150">
    <property type="entry name" value="Vaccinia Virus protein VP39"/>
    <property type="match status" value="1"/>
</dbReference>
<dbReference type="EC" id="2.1.1.261" evidence="8"/>
<evidence type="ECO:0000256" key="2">
    <source>
        <dbReference type="ARBA" id="ARBA00008361"/>
    </source>
</evidence>
<evidence type="ECO:0000256" key="7">
    <source>
        <dbReference type="ARBA" id="ARBA00022691"/>
    </source>
</evidence>
<dbReference type="GO" id="GO:0008168">
    <property type="term" value="F:methyltransferase activity"/>
    <property type="evidence" value="ECO:0007669"/>
    <property type="project" value="UniProtKB-KW"/>
</dbReference>
<evidence type="ECO:0000313" key="11">
    <source>
        <dbReference type="EMBL" id="PYH88419.1"/>
    </source>
</evidence>
<dbReference type="PANTHER" id="PTHR43397">
    <property type="entry name" value="ERGOTHIONEINE BIOSYNTHESIS PROTEIN 1"/>
    <property type="match status" value="1"/>
</dbReference>
<keyword evidence="5 11" id="KW-0489">Methyltransferase</keyword>
<dbReference type="PANTHER" id="PTHR43397:SF1">
    <property type="entry name" value="ERGOTHIONEINE BIOSYNTHESIS PROTEIN 1"/>
    <property type="match status" value="1"/>
</dbReference>
<evidence type="ECO:0000313" key="12">
    <source>
        <dbReference type="Proteomes" id="UP000247810"/>
    </source>
</evidence>
<name>A0A319CV14_9EURO</name>
<accession>A0A319CV14</accession>
<dbReference type="GO" id="GO:0032259">
    <property type="term" value="P:methylation"/>
    <property type="evidence" value="ECO:0007669"/>
    <property type="project" value="UniProtKB-KW"/>
</dbReference>
<dbReference type="PIRSF" id="PIRSF018005">
    <property type="entry name" value="UCP018005"/>
    <property type="match status" value="1"/>
</dbReference>
<evidence type="ECO:0000256" key="6">
    <source>
        <dbReference type="ARBA" id="ARBA00022679"/>
    </source>
</evidence>
<dbReference type="NCBIfam" id="TIGR03439">
    <property type="entry name" value="methyl_EasF"/>
    <property type="match status" value="1"/>
</dbReference>
<dbReference type="InterPro" id="IPR019257">
    <property type="entry name" value="MeTrfase_dom"/>
</dbReference>
<dbReference type="VEuPathDB" id="FungiDB:BO71DRAFT_468267"/>
<keyword evidence="12" id="KW-1185">Reference proteome</keyword>
<dbReference type="OrthoDB" id="659at2759"/>
<evidence type="ECO:0000256" key="4">
    <source>
        <dbReference type="ARBA" id="ARBA00022589"/>
    </source>
</evidence>
<comment type="pathway">
    <text evidence="1">Alkaloid biosynthesis; ergot alkaloid biosynthesis.</text>
</comment>
<organism evidence="11 12">
    <name type="scientific">Aspergillus ellipticus CBS 707.79</name>
    <dbReference type="NCBI Taxonomy" id="1448320"/>
    <lineage>
        <taxon>Eukaryota</taxon>
        <taxon>Fungi</taxon>
        <taxon>Dikarya</taxon>
        <taxon>Ascomycota</taxon>
        <taxon>Pezizomycotina</taxon>
        <taxon>Eurotiomycetes</taxon>
        <taxon>Eurotiomycetidae</taxon>
        <taxon>Eurotiales</taxon>
        <taxon>Aspergillaceae</taxon>
        <taxon>Aspergillus</taxon>
        <taxon>Aspergillus subgen. Circumdati</taxon>
    </lineage>
</organism>
<comment type="similarity">
    <text evidence="2">Belongs to the methyltransferase superfamily.</text>
</comment>
<keyword evidence="6 11" id="KW-0808">Transferase</keyword>
<protein>
    <recommendedName>
        <fullName evidence="8">4-dimethylallyltryptophan N-methyltransferase</fullName>
        <ecNumber evidence="8">2.1.1.261</ecNumber>
    </recommendedName>
</protein>
<dbReference type="Pfam" id="PF10017">
    <property type="entry name" value="Methyltransf_33"/>
    <property type="match status" value="1"/>
</dbReference>
<reference evidence="11 12" key="1">
    <citation type="submission" date="2018-02" db="EMBL/GenBank/DDBJ databases">
        <title>The genomes of Aspergillus section Nigri reveals drivers in fungal speciation.</title>
        <authorList>
            <consortium name="DOE Joint Genome Institute"/>
            <person name="Vesth T.C."/>
            <person name="Nybo J."/>
            <person name="Theobald S."/>
            <person name="Brandl J."/>
            <person name="Frisvad J.C."/>
            <person name="Nielsen K.F."/>
            <person name="Lyhne E.K."/>
            <person name="Kogle M.E."/>
            <person name="Kuo A."/>
            <person name="Riley R."/>
            <person name="Clum A."/>
            <person name="Nolan M."/>
            <person name="Lipzen A."/>
            <person name="Salamov A."/>
            <person name="Henrissat B."/>
            <person name="Wiebenga A."/>
            <person name="De vries R.P."/>
            <person name="Grigoriev I.V."/>
            <person name="Mortensen U.H."/>
            <person name="Andersen M.R."/>
            <person name="Baker S.E."/>
        </authorList>
    </citation>
    <scope>NUCLEOTIDE SEQUENCE [LARGE SCALE GENOMIC DNA]</scope>
    <source>
        <strain evidence="11 12">CBS 707.79</strain>
    </source>
</reference>
<comment type="catalytic activity">
    <reaction evidence="9">
        <text>4-(3-methylbut-2-enyl)-L-tryptophan + S-adenosyl-L-methionine = 4-(3-methylbut-2-enyl)-L-abrine + S-adenosyl-L-homocysteine + H(+)</text>
        <dbReference type="Rhea" id="RHEA:34435"/>
        <dbReference type="ChEBI" id="CHEBI:15378"/>
        <dbReference type="ChEBI" id="CHEBI:57856"/>
        <dbReference type="ChEBI" id="CHEBI:58209"/>
        <dbReference type="ChEBI" id="CHEBI:59789"/>
        <dbReference type="ChEBI" id="CHEBI:67248"/>
        <dbReference type="EC" id="2.1.1.261"/>
    </reaction>
</comment>
<keyword evidence="4" id="KW-0017">Alkaloid metabolism</keyword>
<gene>
    <name evidence="11" type="ORF">BO71DRAFT_468267</name>
</gene>
<evidence type="ECO:0000256" key="5">
    <source>
        <dbReference type="ARBA" id="ARBA00022603"/>
    </source>
</evidence>
<feature type="domain" description="Histidine-specific methyltransferase SAM-dependent" evidence="10">
    <location>
        <begin position="19"/>
        <end position="337"/>
    </location>
</feature>